<comment type="similarity">
    <text evidence="2 12">Belongs to the amiloride-sensitive sodium channel (TC 1.A.6) family.</text>
</comment>
<keyword evidence="11 12" id="KW-0407">Ion channel</keyword>
<keyword evidence="8 12" id="KW-0406">Ion transport</keyword>
<evidence type="ECO:0000256" key="10">
    <source>
        <dbReference type="ARBA" id="ARBA00023201"/>
    </source>
</evidence>
<keyword evidence="14" id="KW-1185">Reference proteome</keyword>
<evidence type="ECO:0000256" key="1">
    <source>
        <dbReference type="ARBA" id="ARBA00004141"/>
    </source>
</evidence>
<evidence type="ECO:0000313" key="14">
    <source>
        <dbReference type="Proteomes" id="UP000092462"/>
    </source>
</evidence>
<evidence type="ECO:0000256" key="7">
    <source>
        <dbReference type="ARBA" id="ARBA00023053"/>
    </source>
</evidence>
<dbReference type="InterPro" id="IPR020903">
    <property type="entry name" value="ENaC_CS"/>
</dbReference>
<dbReference type="PANTHER" id="PTHR11690">
    <property type="entry name" value="AMILORIDE-SENSITIVE SODIUM CHANNEL-RELATED"/>
    <property type="match status" value="1"/>
</dbReference>
<keyword evidence="9" id="KW-0472">Membrane</keyword>
<dbReference type="VEuPathDB" id="VectorBase:PPAPM1_000941"/>
<evidence type="ECO:0000313" key="13">
    <source>
        <dbReference type="EnsemblMetazoa" id="PPAI012837-PA"/>
    </source>
</evidence>
<evidence type="ECO:0000256" key="2">
    <source>
        <dbReference type="ARBA" id="ARBA00007193"/>
    </source>
</evidence>
<keyword evidence="10 12" id="KW-0739">Sodium transport</keyword>
<dbReference type="EnsemblMetazoa" id="PPAI012837-RA">
    <property type="protein sequence ID" value="PPAI012837-PA"/>
    <property type="gene ID" value="PPAI012837"/>
</dbReference>
<dbReference type="Gene3D" id="1.10.287.820">
    <property type="entry name" value="Acid-sensing ion channel domain"/>
    <property type="match status" value="1"/>
</dbReference>
<dbReference type="PRINTS" id="PR01078">
    <property type="entry name" value="AMINACHANNEL"/>
</dbReference>
<evidence type="ECO:0000256" key="4">
    <source>
        <dbReference type="ARBA" id="ARBA00022461"/>
    </source>
</evidence>
<dbReference type="EMBL" id="AJVK01058546">
    <property type="status" value="NOT_ANNOTATED_CDS"/>
    <property type="molecule type" value="Genomic_DNA"/>
</dbReference>
<proteinExistence type="inferred from homology"/>
<keyword evidence="5 12" id="KW-0812">Transmembrane</keyword>
<evidence type="ECO:0000256" key="11">
    <source>
        <dbReference type="ARBA" id="ARBA00023303"/>
    </source>
</evidence>
<dbReference type="VEuPathDB" id="VectorBase:PPAI012837"/>
<evidence type="ECO:0000256" key="3">
    <source>
        <dbReference type="ARBA" id="ARBA00022448"/>
    </source>
</evidence>
<comment type="subcellular location">
    <subcellularLocation>
        <location evidence="1">Membrane</location>
        <topology evidence="1">Multi-pass membrane protein</topology>
    </subcellularLocation>
</comment>
<evidence type="ECO:0000256" key="9">
    <source>
        <dbReference type="ARBA" id="ARBA00023136"/>
    </source>
</evidence>
<dbReference type="Proteomes" id="UP000092462">
    <property type="component" value="Unassembled WGS sequence"/>
</dbReference>
<organism evidence="13 14">
    <name type="scientific">Phlebotomus papatasi</name>
    <name type="common">Sandfly</name>
    <dbReference type="NCBI Taxonomy" id="29031"/>
    <lineage>
        <taxon>Eukaryota</taxon>
        <taxon>Metazoa</taxon>
        <taxon>Ecdysozoa</taxon>
        <taxon>Arthropoda</taxon>
        <taxon>Hexapoda</taxon>
        <taxon>Insecta</taxon>
        <taxon>Pterygota</taxon>
        <taxon>Neoptera</taxon>
        <taxon>Endopterygota</taxon>
        <taxon>Diptera</taxon>
        <taxon>Nematocera</taxon>
        <taxon>Psychodoidea</taxon>
        <taxon>Psychodidae</taxon>
        <taxon>Phlebotomus</taxon>
        <taxon>Phlebotomus</taxon>
    </lineage>
</organism>
<dbReference type="PROSITE" id="PS01206">
    <property type="entry name" value="ASC"/>
    <property type="match status" value="1"/>
</dbReference>
<evidence type="ECO:0000256" key="5">
    <source>
        <dbReference type="ARBA" id="ARBA00022692"/>
    </source>
</evidence>
<evidence type="ECO:0000256" key="12">
    <source>
        <dbReference type="RuleBase" id="RU000679"/>
    </source>
</evidence>
<dbReference type="AlphaFoldDB" id="A0A1B0DRK8"/>
<dbReference type="GO" id="GO:0005886">
    <property type="term" value="C:plasma membrane"/>
    <property type="evidence" value="ECO:0007669"/>
    <property type="project" value="TreeGrafter"/>
</dbReference>
<keyword evidence="4 12" id="KW-0894">Sodium channel</keyword>
<dbReference type="Gene3D" id="1.10.287.770">
    <property type="entry name" value="YojJ-like"/>
    <property type="match status" value="1"/>
</dbReference>
<keyword evidence="6" id="KW-1133">Transmembrane helix</keyword>
<reference evidence="13" key="1">
    <citation type="submission" date="2022-08" db="UniProtKB">
        <authorList>
            <consortium name="EnsemblMetazoa"/>
        </authorList>
    </citation>
    <scope>IDENTIFICATION</scope>
    <source>
        <strain evidence="13">Israel</strain>
    </source>
</reference>
<dbReference type="Pfam" id="PF00858">
    <property type="entry name" value="ASC"/>
    <property type="match status" value="1"/>
</dbReference>
<evidence type="ECO:0000256" key="6">
    <source>
        <dbReference type="ARBA" id="ARBA00022989"/>
    </source>
</evidence>
<keyword evidence="7" id="KW-0915">Sodium</keyword>
<dbReference type="PANTHER" id="PTHR11690:SF253">
    <property type="entry name" value="PICKPOCKET 18-RELATED"/>
    <property type="match status" value="1"/>
</dbReference>
<keyword evidence="3 12" id="KW-0813">Transport</keyword>
<dbReference type="InterPro" id="IPR001873">
    <property type="entry name" value="ENaC"/>
</dbReference>
<protein>
    <submittedName>
        <fullName evidence="13">Uncharacterized protein</fullName>
    </submittedName>
</protein>
<name>A0A1B0DRK8_PHLPP</name>
<sequence>MESFIQMRVIIVKALESVHFFSEDQRGCRFPEDFLEEYNKFYSYSDCLIKCRVHSLIALCGCVPFFLPRNFQDPAMATSPMCNLNHLPCLDKYRIRIYRPKITSVKGLERELEDSLDCPECLPLCSYVRYGVDQTNSYISSNIDERPGNGFLEEFINKTNISIINVYFANADSILYHQTVRNTWYGLLSSLGGTLGLCIGFSIVSVIEFLYHMTFRVYRELYPLKKIEYRERVSYKDMEKILNRKFQK</sequence>
<accession>A0A1B0DRK8</accession>
<dbReference type="GO" id="GO:0015280">
    <property type="term" value="F:ligand-gated sodium channel activity"/>
    <property type="evidence" value="ECO:0007669"/>
    <property type="project" value="TreeGrafter"/>
</dbReference>
<evidence type="ECO:0000256" key="8">
    <source>
        <dbReference type="ARBA" id="ARBA00023065"/>
    </source>
</evidence>